<accession>G4FDJ4</accession>
<protein>
    <submittedName>
        <fullName evidence="2">Uncharacterized protein</fullName>
    </submittedName>
</protein>
<accession>Q9WZ97</accession>
<dbReference type="EMBL" id="AE000512">
    <property type="protein sequence ID" value="AAD35713.1"/>
    <property type="molecule type" value="Genomic_DNA"/>
</dbReference>
<feature type="transmembrane region" description="Helical" evidence="1">
    <location>
        <begin position="173"/>
        <end position="198"/>
    </location>
</feature>
<name>Q9WZ97_THEMA</name>
<keyword evidence="1" id="KW-0812">Transmembrane</keyword>
<evidence type="ECO:0000313" key="2">
    <source>
        <dbReference type="EMBL" id="AAD35713.1"/>
    </source>
</evidence>
<feature type="transmembrane region" description="Helical" evidence="1">
    <location>
        <begin position="316"/>
        <end position="336"/>
    </location>
</feature>
<dbReference type="RefSeq" id="WP_004081174.1">
    <property type="nucleotide sequence ID" value="NC_000853.1"/>
</dbReference>
<feature type="transmembrane region" description="Helical" evidence="1">
    <location>
        <begin position="111"/>
        <end position="128"/>
    </location>
</feature>
<evidence type="ECO:0000256" key="1">
    <source>
        <dbReference type="SAM" id="Phobius"/>
    </source>
</evidence>
<evidence type="ECO:0000313" key="3">
    <source>
        <dbReference type="Proteomes" id="UP000008183"/>
    </source>
</evidence>
<keyword evidence="1" id="KW-0472">Membrane</keyword>
<feature type="transmembrane region" description="Helical" evidence="1">
    <location>
        <begin position="135"/>
        <end position="153"/>
    </location>
</feature>
<feature type="transmembrane region" description="Helical" evidence="1">
    <location>
        <begin position="382"/>
        <end position="411"/>
    </location>
</feature>
<feature type="transmembrane region" description="Helical" evidence="1">
    <location>
        <begin position="51"/>
        <end position="68"/>
    </location>
</feature>
<dbReference type="KEGG" id="tmw:THMA_0645"/>
<gene>
    <name evidence="2" type="ordered locus">TM_0629</name>
</gene>
<keyword evidence="3" id="KW-1185">Reference proteome</keyword>
<sequence>MNEMSSHMLSMEKQLYKTKRKISLENFLVNLFFVTVLFPYVTFGLPASSDSQPWAVLVGSLLLIFNLVKNRNIHFHKITLMIIFLSLICILNVTVFFIFQGGELTFYLRTIFKYINFMIIIPIVIIYFERFSPNILSFSILLWFMIVIAQVITKKVLIDFVLPRNTIVYGRNFAIGFAPEPAYMAKVCIFFLLMIDYYKNLRSIKPVKAMILTLFALVMILASASLTGFVLVIIYFLIKLFLSARKSNFGKVQKIILICVLIVTLILFLPLLMNFVTKHDFSNFGKVGYYISKMLENRSLFIFIVDQSFKSRLSGFIRNFSSFVSGNVFGSGVPIYPTGSIFSPVYDSGIFGLLFSASILSIFILSVFRIKKKKLRNYLIELFVMFIFLTFSESLATSYIAFIAGISLYLYNKVVNEF</sequence>
<dbReference type="KEGG" id="tma:TM0629"/>
<proteinExistence type="predicted"/>
<dbReference type="KEGG" id="tmm:Tmari_0630"/>
<dbReference type="Proteomes" id="UP000008183">
    <property type="component" value="Chromosome"/>
</dbReference>
<dbReference type="PATRIC" id="fig|243274.17.peg.631"/>
<dbReference type="PIR" id="B72353">
    <property type="entry name" value="B72353"/>
</dbReference>
<feature type="transmembrane region" description="Helical" evidence="1">
    <location>
        <begin position="255"/>
        <end position="276"/>
    </location>
</feature>
<keyword evidence="1" id="KW-1133">Transmembrane helix</keyword>
<dbReference type="InParanoid" id="Q9WZ97"/>
<feature type="transmembrane region" description="Helical" evidence="1">
    <location>
        <begin position="348"/>
        <end position="370"/>
    </location>
</feature>
<dbReference type="PaxDb" id="243274-THEMA_01515"/>
<feature type="transmembrane region" description="Helical" evidence="1">
    <location>
        <begin position="210"/>
        <end position="235"/>
    </location>
</feature>
<dbReference type="EnsemblBacteria" id="AAD35713">
    <property type="protein sequence ID" value="AAD35713"/>
    <property type="gene ID" value="TM_0629"/>
</dbReference>
<organism evidence="2 3">
    <name type="scientific">Thermotoga maritima (strain ATCC 43589 / DSM 3109 / JCM 10099 / NBRC 100826 / MSB8)</name>
    <dbReference type="NCBI Taxonomy" id="243274"/>
    <lineage>
        <taxon>Bacteria</taxon>
        <taxon>Thermotogati</taxon>
        <taxon>Thermotogota</taxon>
        <taxon>Thermotogae</taxon>
        <taxon>Thermotogales</taxon>
        <taxon>Thermotogaceae</taxon>
        <taxon>Thermotoga</taxon>
    </lineage>
</organism>
<dbReference type="KEGG" id="tmi:THEMA_01515"/>
<feature type="transmembrane region" description="Helical" evidence="1">
    <location>
        <begin position="27"/>
        <end position="45"/>
    </location>
</feature>
<feature type="transmembrane region" description="Helical" evidence="1">
    <location>
        <begin position="80"/>
        <end position="99"/>
    </location>
</feature>
<reference evidence="2 3" key="1">
    <citation type="journal article" date="1999" name="Nature">
        <title>Evidence for lateral gene transfer between Archaea and Bacteria from genome sequence of Thermotoga maritima.</title>
        <authorList>
            <person name="Nelson K.E."/>
            <person name="Clayton R.A."/>
            <person name="Gill S.R."/>
            <person name="Gwinn M.L."/>
            <person name="Dodson R.J."/>
            <person name="Haft D.H."/>
            <person name="Hickey E.K."/>
            <person name="Peterson J.D."/>
            <person name="Nelson W.C."/>
            <person name="Ketchum K.A."/>
            <person name="McDonald L."/>
            <person name="Utterback T.R."/>
            <person name="Malek J.A."/>
            <person name="Linher K.D."/>
            <person name="Garrett M.M."/>
            <person name="Stewart A.M."/>
            <person name="Cotton M.D."/>
            <person name="Pratt M.S."/>
            <person name="Phillips C.A."/>
            <person name="Richardson D."/>
            <person name="Heidelberg J."/>
            <person name="Sutton G.G."/>
            <person name="Fleischmann R.D."/>
            <person name="White O."/>
            <person name="Salzberg S.L."/>
            <person name="Smith H.O."/>
            <person name="Venter J.C."/>
            <person name="Fraser C.M."/>
        </authorList>
    </citation>
    <scope>NUCLEOTIDE SEQUENCE [LARGE SCALE GENOMIC DNA]</scope>
    <source>
        <strain evidence="3">ATCC 43589 / DSM 3109 / JCM 10099 / NBRC 100826 / MSB8</strain>
    </source>
</reference>
<dbReference type="AlphaFoldDB" id="Q9WZ97"/>